<proteinExistence type="predicted"/>
<gene>
    <name evidence="1" type="ORF">SVIM_LOCUS237641</name>
</gene>
<evidence type="ECO:0000313" key="1">
    <source>
        <dbReference type="EMBL" id="VFU40855.1"/>
    </source>
</evidence>
<dbReference type="EMBL" id="CAADRP010001552">
    <property type="protein sequence ID" value="VFU40855.1"/>
    <property type="molecule type" value="Genomic_DNA"/>
</dbReference>
<organism evidence="1">
    <name type="scientific">Salix viminalis</name>
    <name type="common">Common osier</name>
    <name type="synonym">Basket willow</name>
    <dbReference type="NCBI Taxonomy" id="40686"/>
    <lineage>
        <taxon>Eukaryota</taxon>
        <taxon>Viridiplantae</taxon>
        <taxon>Streptophyta</taxon>
        <taxon>Embryophyta</taxon>
        <taxon>Tracheophyta</taxon>
        <taxon>Spermatophyta</taxon>
        <taxon>Magnoliopsida</taxon>
        <taxon>eudicotyledons</taxon>
        <taxon>Gunneridae</taxon>
        <taxon>Pentapetalae</taxon>
        <taxon>rosids</taxon>
        <taxon>fabids</taxon>
        <taxon>Malpighiales</taxon>
        <taxon>Salicaceae</taxon>
        <taxon>Saliceae</taxon>
        <taxon>Salix</taxon>
    </lineage>
</organism>
<reference evidence="1" key="1">
    <citation type="submission" date="2019-03" db="EMBL/GenBank/DDBJ databases">
        <authorList>
            <person name="Mank J."/>
            <person name="Almeida P."/>
        </authorList>
    </citation>
    <scope>NUCLEOTIDE SEQUENCE</scope>
    <source>
        <strain evidence="1">78183</strain>
    </source>
</reference>
<sequence length="73" mass="7955">MTTSFAQKNDTVIIEVKNILLTENTAIQFLYKFVVEGVRPLYSLSVVPGKTFLARIGGLTALSALSSQIEGHN</sequence>
<dbReference type="AlphaFoldDB" id="A0A6N2LIY6"/>
<name>A0A6N2LIY6_SALVM</name>
<protein>
    <submittedName>
        <fullName evidence="1">Uncharacterized protein</fullName>
    </submittedName>
</protein>
<accession>A0A6N2LIY6</accession>